<dbReference type="Pfam" id="PF03153">
    <property type="entry name" value="TFIIA"/>
    <property type="match status" value="1"/>
</dbReference>
<feature type="non-terminal residue" evidence="6">
    <location>
        <position position="387"/>
    </location>
</feature>
<feature type="region of interest" description="Disordered" evidence="5">
    <location>
        <begin position="250"/>
        <end position="338"/>
    </location>
</feature>
<comment type="caution">
    <text evidence="6">The sequence shown here is derived from an EMBL/GenBank/DDBJ whole genome shotgun (WGS) entry which is preliminary data.</text>
</comment>
<dbReference type="SUPFAM" id="SSF50784">
    <property type="entry name" value="Transcription factor IIA (TFIIA), beta-barrel domain"/>
    <property type="match status" value="1"/>
</dbReference>
<dbReference type="EMBL" id="VWPW01005268">
    <property type="protein sequence ID" value="NWJ00414.1"/>
    <property type="molecule type" value="Genomic_DNA"/>
</dbReference>
<evidence type="ECO:0000256" key="2">
    <source>
        <dbReference type="ARBA" id="ARBA00010059"/>
    </source>
</evidence>
<feature type="compositionally biased region" description="Acidic residues" evidence="5">
    <location>
        <begin position="287"/>
        <end position="298"/>
    </location>
</feature>
<gene>
    <name evidence="6" type="primary">Gtf2a1l</name>
    <name evidence="6" type="ORF">CRYUND_R08520</name>
</gene>
<dbReference type="GO" id="GO:0005672">
    <property type="term" value="C:transcription factor TFIIA complex"/>
    <property type="evidence" value="ECO:0007669"/>
    <property type="project" value="InterPro"/>
</dbReference>
<dbReference type="FunFam" id="2.30.18.10:FF:000002">
    <property type="entry name" value="Transcription initiation factor IIA subunit 1"/>
    <property type="match status" value="1"/>
</dbReference>
<feature type="compositionally biased region" description="Acidic residues" evidence="5">
    <location>
        <begin position="310"/>
        <end position="338"/>
    </location>
</feature>
<dbReference type="InterPro" id="IPR004855">
    <property type="entry name" value="TFIIA_asu/bsu"/>
</dbReference>
<evidence type="ECO:0000256" key="1">
    <source>
        <dbReference type="ARBA" id="ARBA00004123"/>
    </source>
</evidence>
<keyword evidence="4" id="KW-0539">Nucleus</keyword>
<dbReference type="Proteomes" id="UP000534426">
    <property type="component" value="Unassembled WGS sequence"/>
</dbReference>
<dbReference type="PANTHER" id="PTHR12694">
    <property type="entry name" value="TRANSCRIPTION INITIATION FACTOR IIA SUBUNIT 1"/>
    <property type="match status" value="1"/>
</dbReference>
<evidence type="ECO:0000313" key="6">
    <source>
        <dbReference type="EMBL" id="NWJ00414.1"/>
    </source>
</evidence>
<reference evidence="6 7" key="1">
    <citation type="submission" date="2019-09" db="EMBL/GenBank/DDBJ databases">
        <title>Bird 10,000 Genomes (B10K) Project - Family phase.</title>
        <authorList>
            <person name="Zhang G."/>
        </authorList>
    </citation>
    <scope>NUCLEOTIDE SEQUENCE [LARGE SCALE GENOMIC DNA]</scope>
    <source>
        <strain evidence="6">B10K-MSB-37135</strain>
        <tissue evidence="6">Heart</tissue>
    </source>
</reference>
<accession>A0A7K4L6R4</accession>
<sequence length="387" mass="40576">GASQPGAAVALPSGVAYPLHVPAGVTLQTACGHLYKVNVPVVVAQAPGEARVLQHPIQILQQLGQPAVVPAGVACVAQGSAAAGPAAAGMLQPQEPAARQTAALQPGGAGGQRLESSSNATLLQQQIAANATLNQQANLTGKPQYSNLHAAGLPPEASAVCSAAEPLASNPTNPLPDVEGQLDPAALQQQVPDDLLELLIMGSSPDRDAVLKEESSASAALAGKVESAGQMEPNLCPRKEICSDTEGIIQLDGAGDFSPEEETEHTKDMEENEFIGFIGSEDLKVLEDEDEEEDEEGDSLSNTESSSSSDDNEEPQIDVVEEDPLNSGDDVSEQDTPDLFDTDNVIVCQYDKIHRSKNKWKFYLKDGVMCFGGKDYVFAKAIGDAEW</sequence>
<evidence type="ECO:0000256" key="4">
    <source>
        <dbReference type="ARBA" id="ARBA00023242"/>
    </source>
</evidence>
<dbReference type="AlphaFoldDB" id="A0A7K4L6R4"/>
<dbReference type="InterPro" id="IPR009088">
    <property type="entry name" value="TFIIA_b-brl"/>
</dbReference>
<name>A0A7K4L6R4_9AVES</name>
<feature type="region of interest" description="Disordered" evidence="5">
    <location>
        <begin position="92"/>
        <end position="118"/>
    </location>
</feature>
<feature type="non-terminal residue" evidence="6">
    <location>
        <position position="1"/>
    </location>
</feature>
<evidence type="ECO:0000313" key="7">
    <source>
        <dbReference type="Proteomes" id="UP000534426"/>
    </source>
</evidence>
<protein>
    <submittedName>
        <fullName evidence="6">TF2AY factor</fullName>
    </submittedName>
</protein>
<organism evidence="6 7">
    <name type="scientific">Crypturellus undulatus</name>
    <dbReference type="NCBI Taxonomy" id="48396"/>
    <lineage>
        <taxon>Eukaryota</taxon>
        <taxon>Metazoa</taxon>
        <taxon>Chordata</taxon>
        <taxon>Craniata</taxon>
        <taxon>Vertebrata</taxon>
        <taxon>Euteleostomi</taxon>
        <taxon>Archelosauria</taxon>
        <taxon>Archosauria</taxon>
        <taxon>Dinosauria</taxon>
        <taxon>Saurischia</taxon>
        <taxon>Theropoda</taxon>
        <taxon>Coelurosauria</taxon>
        <taxon>Aves</taxon>
        <taxon>Palaeognathae</taxon>
        <taxon>Tinamiformes</taxon>
        <taxon>Tinamidae</taxon>
        <taxon>Crypturellus</taxon>
    </lineage>
</organism>
<comment type="similarity">
    <text evidence="2">Belongs to the TFIIA subunit 1 family.</text>
</comment>
<dbReference type="GO" id="GO:0006367">
    <property type="term" value="P:transcription initiation at RNA polymerase II promoter"/>
    <property type="evidence" value="ECO:0007669"/>
    <property type="project" value="InterPro"/>
</dbReference>
<dbReference type="Gene3D" id="2.30.18.10">
    <property type="entry name" value="Transcription factor IIA (TFIIA), beta-barrel domain"/>
    <property type="match status" value="1"/>
</dbReference>
<feature type="compositionally biased region" description="Low complexity" evidence="5">
    <location>
        <begin position="299"/>
        <end position="309"/>
    </location>
</feature>
<keyword evidence="3" id="KW-0804">Transcription</keyword>
<dbReference type="PANTHER" id="PTHR12694:SF9">
    <property type="entry name" value="TFIIA-ALPHA AND BETA-LIKE FACTOR"/>
    <property type="match status" value="1"/>
</dbReference>
<comment type="subcellular location">
    <subcellularLocation>
        <location evidence="1">Nucleus</location>
    </subcellularLocation>
</comment>
<keyword evidence="7" id="KW-1185">Reference proteome</keyword>
<evidence type="ECO:0000256" key="3">
    <source>
        <dbReference type="ARBA" id="ARBA00023163"/>
    </source>
</evidence>
<dbReference type="CDD" id="cd07976">
    <property type="entry name" value="TFIIA_alpha_beta_like"/>
    <property type="match status" value="1"/>
</dbReference>
<dbReference type="SMART" id="SM01371">
    <property type="entry name" value="TFIIA"/>
    <property type="match status" value="1"/>
</dbReference>
<proteinExistence type="inferred from homology"/>
<evidence type="ECO:0000256" key="5">
    <source>
        <dbReference type="SAM" id="MobiDB-lite"/>
    </source>
</evidence>